<dbReference type="Proteomes" id="UP000095672">
    <property type="component" value="Chromosome"/>
</dbReference>
<reference evidence="4" key="1">
    <citation type="submission" date="2016-01" db="EMBL/GenBank/DDBJ databases">
        <title>Complete genome sequence of Microbulbifer sp. CCB-MM1, a halophile isolated from Matang Mangrove Forest, Perak.</title>
        <authorList>
            <person name="Moh T.H."/>
            <person name="Dinesh B."/>
            <person name="Lau N.-S."/>
            <person name="Go F."/>
            <person name="Alexander Chong S.-C."/>
        </authorList>
    </citation>
    <scope>NUCLEOTIDE SEQUENCE [LARGE SCALE GENOMIC DNA]</scope>
    <source>
        <strain evidence="4">CCB-MM1</strain>
    </source>
</reference>
<dbReference type="STRING" id="1769779.AUP74_01212"/>
<dbReference type="AlphaFoldDB" id="A0A1C9W686"/>
<evidence type="ECO:0000313" key="4">
    <source>
        <dbReference type="Proteomes" id="UP000095672"/>
    </source>
</evidence>
<evidence type="ECO:0000256" key="1">
    <source>
        <dbReference type="SAM" id="MobiDB-lite"/>
    </source>
</evidence>
<name>A0A1C9W686_9GAMM</name>
<feature type="chain" id="PRO_5008895484" description="RcnB family protein" evidence="2">
    <location>
        <begin position="24"/>
        <end position="238"/>
    </location>
</feature>
<dbReference type="PATRIC" id="fig|1769779.3.peg.1232"/>
<keyword evidence="2" id="KW-0732">Signal</keyword>
<protein>
    <recommendedName>
        <fullName evidence="5">RcnB family protein</fullName>
    </recommendedName>
</protein>
<dbReference type="EMBL" id="CP014143">
    <property type="protein sequence ID" value="AOS96672.1"/>
    <property type="molecule type" value="Genomic_DNA"/>
</dbReference>
<dbReference type="RefSeq" id="WP_069946783.1">
    <property type="nucleotide sequence ID" value="NZ_CP014143.1"/>
</dbReference>
<feature type="region of interest" description="Disordered" evidence="1">
    <location>
        <begin position="35"/>
        <end position="127"/>
    </location>
</feature>
<sequence length="238" mass="27918" precursor="true">MKTLITTLATAGLLLVGPGLALADNSPAGSAFERAYQKEKHRQRQQHRGRGENHQGENYQGDHRPKNRQDRDWDRNRGGKHWKRDDRRDHPGSGHAWGHGKGKDRDHHKRPHYGKPYYAKHGDRGHYKKRKHYRKHRHHWRPSHYHYGYRWRHLPQNFIRVSFGGIGFFYSDGIFYRPHQGAYVVAQPPIGAIVTSLPGSAVSVVFGGRNYYVAYDTYYLWDGHRRGYRIVDNPGIYY</sequence>
<dbReference type="KEGG" id="micc:AUP74_01212"/>
<keyword evidence="4" id="KW-1185">Reference proteome</keyword>
<dbReference type="OrthoDB" id="196716at2"/>
<accession>A0A1C9W686</accession>
<feature type="compositionally biased region" description="Basic and acidic residues" evidence="1">
    <location>
        <begin position="49"/>
        <end position="92"/>
    </location>
</feature>
<proteinExistence type="predicted"/>
<evidence type="ECO:0008006" key="5">
    <source>
        <dbReference type="Google" id="ProtNLM"/>
    </source>
</evidence>
<feature type="compositionally biased region" description="Basic residues" evidence="1">
    <location>
        <begin position="39"/>
        <end position="48"/>
    </location>
</feature>
<evidence type="ECO:0000313" key="3">
    <source>
        <dbReference type="EMBL" id="AOS96672.1"/>
    </source>
</evidence>
<evidence type="ECO:0000256" key="2">
    <source>
        <dbReference type="SAM" id="SignalP"/>
    </source>
</evidence>
<organism evidence="3 4">
    <name type="scientific">Microbulbifer aggregans</name>
    <dbReference type="NCBI Taxonomy" id="1769779"/>
    <lineage>
        <taxon>Bacteria</taxon>
        <taxon>Pseudomonadati</taxon>
        <taxon>Pseudomonadota</taxon>
        <taxon>Gammaproteobacteria</taxon>
        <taxon>Cellvibrionales</taxon>
        <taxon>Microbulbiferaceae</taxon>
        <taxon>Microbulbifer</taxon>
    </lineage>
</organism>
<dbReference type="InterPro" id="IPR045398">
    <property type="entry name" value="DUF6515"/>
</dbReference>
<feature type="compositionally biased region" description="Basic residues" evidence="1">
    <location>
        <begin position="98"/>
        <end position="113"/>
    </location>
</feature>
<gene>
    <name evidence="3" type="ORF">AUP74_01212</name>
</gene>
<dbReference type="Pfam" id="PF20125">
    <property type="entry name" value="DUF6515"/>
    <property type="match status" value="1"/>
</dbReference>
<feature type="signal peptide" evidence="2">
    <location>
        <begin position="1"/>
        <end position="23"/>
    </location>
</feature>